<proteinExistence type="predicted"/>
<keyword evidence="2" id="KW-0472">Membrane</keyword>
<dbReference type="GO" id="GO:0016020">
    <property type="term" value="C:membrane"/>
    <property type="evidence" value="ECO:0007669"/>
    <property type="project" value="TreeGrafter"/>
</dbReference>
<dbReference type="GO" id="GO:0016747">
    <property type="term" value="F:acyltransferase activity, transferring groups other than amino-acyl groups"/>
    <property type="evidence" value="ECO:0007669"/>
    <property type="project" value="InterPro"/>
</dbReference>
<sequence>MPRLPGLDGVRALAVLGVVLYHLDLAWLPGGFLGVDVFFVLSGFLITTLLMEEIERTGRISMRDFYARRARRLLPGLFLLLAVMSLLALVALPEERGELRRDVAAALMYVSNWSYIVVDQSYFEAVGRPPLLQHLWSLAVEEQFYLVWPAVVAAAMVRGRAHLRKVAMLGAGVSTTLMVVLAVSKGYPVPSDPSRAYFGTDTHAMGLLLGAALATFWAPWRLWQSDSSWLSSALPVRKRAGAALADVVGVAALAGVLWTFLSVGEFSAGLYRGGFLAIAACTALLVAAVAHPAGLLGRFLGVQPLRYLGERSYGIYLWHWPLALLTRPGFELPFGGWPSVLVRLALILAAAELSYRYVEQPIRSGALGSMARRLRANGLSPAAWRAKVVGAATAATVGLTTIGVILFASPASSGSPSAGAAFVQPEPSPTVEHSAGSPAKRQERSPEREQVPPGSVSVFGDSVVYGASYELNAAGVDVSASEGRTFAEVLTELSTAAEKGTLGETVVLHAGNNGPADEKALVDVLDDLHGHEVYIVNLHVPRSWETYNNTLLARIADRYPNATLLDWHQQASDHVQWLYSDQIHLTADVGRDRYARWLLGQV</sequence>
<feature type="region of interest" description="Disordered" evidence="1">
    <location>
        <begin position="417"/>
        <end position="455"/>
    </location>
</feature>
<evidence type="ECO:0000313" key="4">
    <source>
        <dbReference type="EMBL" id="CAA9333930.1"/>
    </source>
</evidence>
<feature type="compositionally biased region" description="Basic and acidic residues" evidence="1">
    <location>
        <begin position="440"/>
        <end position="450"/>
    </location>
</feature>
<name>A0A6J4LI82_9ACTN</name>
<feature type="domain" description="Acyltransferase 3" evidence="3">
    <location>
        <begin position="5"/>
        <end position="349"/>
    </location>
</feature>
<feature type="transmembrane region" description="Helical" evidence="2">
    <location>
        <begin position="275"/>
        <end position="301"/>
    </location>
</feature>
<reference evidence="4" key="1">
    <citation type="submission" date="2020-02" db="EMBL/GenBank/DDBJ databases">
        <authorList>
            <person name="Meier V. D."/>
        </authorList>
    </citation>
    <scope>NUCLEOTIDE SEQUENCE</scope>
    <source>
        <strain evidence="4">AVDCRST_MAG29</strain>
    </source>
</reference>
<accession>A0A6J4LI82</accession>
<feature type="transmembrane region" description="Helical" evidence="2">
    <location>
        <begin position="166"/>
        <end position="184"/>
    </location>
</feature>
<organism evidence="4">
    <name type="scientific">uncultured Nocardioidaceae bacterium</name>
    <dbReference type="NCBI Taxonomy" id="253824"/>
    <lineage>
        <taxon>Bacteria</taxon>
        <taxon>Bacillati</taxon>
        <taxon>Actinomycetota</taxon>
        <taxon>Actinomycetes</taxon>
        <taxon>Propionibacteriales</taxon>
        <taxon>Nocardioidaceae</taxon>
        <taxon>environmental samples</taxon>
    </lineage>
</organism>
<protein>
    <recommendedName>
        <fullName evidence="3">Acyltransferase 3 domain-containing protein</fullName>
    </recommendedName>
</protein>
<feature type="transmembrane region" description="Helical" evidence="2">
    <location>
        <begin position="243"/>
        <end position="263"/>
    </location>
</feature>
<evidence type="ECO:0000256" key="1">
    <source>
        <dbReference type="SAM" id="MobiDB-lite"/>
    </source>
</evidence>
<dbReference type="Pfam" id="PF01757">
    <property type="entry name" value="Acyl_transf_3"/>
    <property type="match status" value="1"/>
</dbReference>
<dbReference type="AlphaFoldDB" id="A0A6J4LI82"/>
<dbReference type="PANTHER" id="PTHR23028:SF53">
    <property type="entry name" value="ACYL_TRANSF_3 DOMAIN-CONTAINING PROTEIN"/>
    <property type="match status" value="1"/>
</dbReference>
<feature type="transmembrane region" description="Helical" evidence="2">
    <location>
        <begin position="26"/>
        <end position="51"/>
    </location>
</feature>
<dbReference type="InterPro" id="IPR002656">
    <property type="entry name" value="Acyl_transf_3_dom"/>
</dbReference>
<feature type="transmembrane region" description="Helical" evidence="2">
    <location>
        <begin position="72"/>
        <end position="92"/>
    </location>
</feature>
<evidence type="ECO:0000256" key="2">
    <source>
        <dbReference type="SAM" id="Phobius"/>
    </source>
</evidence>
<dbReference type="SUPFAM" id="SSF52266">
    <property type="entry name" value="SGNH hydrolase"/>
    <property type="match status" value="1"/>
</dbReference>
<dbReference type="InterPro" id="IPR050879">
    <property type="entry name" value="Acyltransferase_3"/>
</dbReference>
<dbReference type="GO" id="GO:0009103">
    <property type="term" value="P:lipopolysaccharide biosynthetic process"/>
    <property type="evidence" value="ECO:0007669"/>
    <property type="project" value="TreeGrafter"/>
</dbReference>
<dbReference type="EMBL" id="CADCUG010000067">
    <property type="protein sequence ID" value="CAA9333930.1"/>
    <property type="molecule type" value="Genomic_DNA"/>
</dbReference>
<feature type="transmembrane region" description="Helical" evidence="2">
    <location>
        <begin position="204"/>
        <end position="223"/>
    </location>
</feature>
<keyword evidence="2" id="KW-0812">Transmembrane</keyword>
<gene>
    <name evidence="4" type="ORF">AVDCRST_MAG29-1205</name>
</gene>
<keyword evidence="2" id="KW-1133">Transmembrane helix</keyword>
<evidence type="ECO:0000259" key="3">
    <source>
        <dbReference type="Pfam" id="PF01757"/>
    </source>
</evidence>
<dbReference type="PANTHER" id="PTHR23028">
    <property type="entry name" value="ACETYLTRANSFERASE"/>
    <property type="match status" value="1"/>
</dbReference>